<dbReference type="SMART" id="SM00267">
    <property type="entry name" value="GGDEF"/>
    <property type="match status" value="1"/>
</dbReference>
<dbReference type="InterPro" id="IPR029787">
    <property type="entry name" value="Nucleotide_cyclase"/>
</dbReference>
<accession>A0ABX1TQK3</accession>
<proteinExistence type="predicted"/>
<evidence type="ECO:0000259" key="3">
    <source>
        <dbReference type="PROSITE" id="PS50887"/>
    </source>
</evidence>
<evidence type="ECO:0000313" key="5">
    <source>
        <dbReference type="Proteomes" id="UP000760480"/>
    </source>
</evidence>
<protein>
    <recommendedName>
        <fullName evidence="1">diguanylate cyclase</fullName>
        <ecNumber evidence="1">2.7.7.65</ecNumber>
    </recommendedName>
</protein>
<reference evidence="4 5" key="1">
    <citation type="submission" date="2019-03" db="EMBL/GenBank/DDBJ databases">
        <title>Metabolic reconstructions from genomes of highly enriched 'Candidatus Accumulibacter' and 'Candidatus Competibacter' bioreactor populations.</title>
        <authorList>
            <person name="Annavajhala M.K."/>
            <person name="Welles L."/>
            <person name="Abbas B."/>
            <person name="Sorokin D."/>
            <person name="Park H."/>
            <person name="Van Loosdrecht M."/>
            <person name="Chandran K."/>
        </authorList>
    </citation>
    <scope>NUCLEOTIDE SEQUENCE [LARGE SCALE GENOMIC DNA]</scope>
    <source>
        <strain evidence="4 5">SBR_G</strain>
    </source>
</reference>
<dbReference type="Proteomes" id="UP000760480">
    <property type="component" value="Unassembled WGS sequence"/>
</dbReference>
<keyword evidence="5" id="KW-1185">Reference proteome</keyword>
<dbReference type="InterPro" id="IPR043128">
    <property type="entry name" value="Rev_trsase/Diguanyl_cyclase"/>
</dbReference>
<dbReference type="PANTHER" id="PTHR45138:SF24">
    <property type="entry name" value="DIGUANYLATE CYCLASE DGCC-RELATED"/>
    <property type="match status" value="1"/>
</dbReference>
<evidence type="ECO:0000313" key="4">
    <source>
        <dbReference type="EMBL" id="NMQ20294.1"/>
    </source>
</evidence>
<dbReference type="InterPro" id="IPR050469">
    <property type="entry name" value="Diguanylate_Cyclase"/>
</dbReference>
<feature type="region of interest" description="Disordered" evidence="2">
    <location>
        <begin position="92"/>
        <end position="112"/>
    </location>
</feature>
<dbReference type="Gene3D" id="3.30.70.270">
    <property type="match status" value="1"/>
</dbReference>
<comment type="caution">
    <text evidence="4">The sequence shown here is derived from an EMBL/GenBank/DDBJ whole genome shotgun (WGS) entry which is preliminary data.</text>
</comment>
<dbReference type="PROSITE" id="PS50887">
    <property type="entry name" value="GGDEF"/>
    <property type="match status" value="1"/>
</dbReference>
<feature type="domain" description="GGDEF" evidence="3">
    <location>
        <begin position="136"/>
        <end position="266"/>
    </location>
</feature>
<evidence type="ECO:0000256" key="1">
    <source>
        <dbReference type="ARBA" id="ARBA00012528"/>
    </source>
</evidence>
<gene>
    <name evidence="4" type="ORF">E4P82_14475</name>
</gene>
<evidence type="ECO:0000256" key="2">
    <source>
        <dbReference type="SAM" id="MobiDB-lite"/>
    </source>
</evidence>
<dbReference type="CDD" id="cd01949">
    <property type="entry name" value="GGDEF"/>
    <property type="match status" value="1"/>
</dbReference>
<dbReference type="EC" id="2.7.7.65" evidence="1"/>
<dbReference type="SUPFAM" id="SSF55073">
    <property type="entry name" value="Nucleotide cyclase"/>
    <property type="match status" value="1"/>
</dbReference>
<sequence length="278" mass="31446">MRARCSSVPTWRKCRHWYRIRGARCCCIGVCCTSHAWVEKNHFLQGHIYHWPQGRLLVAAECDVEGLEALGTTVLQLNTELAKIQRQWSRANRESRRSEAKLGKPAHCDASTETDKRRRLEEVLAVEVERSRRQRHPLCLLIADLDHFGQINERWGHEAGAEVLRDFAALLREHSRQGDLVVQSGGKRFVVLLPKTPLEPAVVDAERIRQQLEWRSILSLHGPVTASFGVAMRAEGEGAEDLLRRAGQALYRSKREGRNRVTQSIASGQIAAPHVSSC</sequence>
<organism evidence="4 5">
    <name type="scientific">Candidatus Competibacter phosphatis</name>
    <dbReference type="NCBI Taxonomy" id="221280"/>
    <lineage>
        <taxon>Bacteria</taxon>
        <taxon>Pseudomonadati</taxon>
        <taxon>Pseudomonadota</taxon>
        <taxon>Gammaproteobacteria</taxon>
        <taxon>Candidatus Competibacteraceae</taxon>
        <taxon>Candidatus Competibacter</taxon>
    </lineage>
</organism>
<dbReference type="EMBL" id="SPMZ01000043">
    <property type="protein sequence ID" value="NMQ20294.1"/>
    <property type="molecule type" value="Genomic_DNA"/>
</dbReference>
<dbReference type="PANTHER" id="PTHR45138">
    <property type="entry name" value="REGULATORY COMPONENTS OF SENSORY TRANSDUCTION SYSTEM"/>
    <property type="match status" value="1"/>
</dbReference>
<dbReference type="Pfam" id="PF00990">
    <property type="entry name" value="GGDEF"/>
    <property type="match status" value="1"/>
</dbReference>
<dbReference type="NCBIfam" id="TIGR00254">
    <property type="entry name" value="GGDEF"/>
    <property type="match status" value="1"/>
</dbReference>
<name>A0ABX1TQK3_9GAMM</name>
<dbReference type="InterPro" id="IPR000160">
    <property type="entry name" value="GGDEF_dom"/>
</dbReference>
<feature type="compositionally biased region" description="Basic and acidic residues" evidence="2">
    <location>
        <begin position="92"/>
        <end position="102"/>
    </location>
</feature>